<accession>A0A6P8WAD8</accession>
<keyword evidence="1" id="KW-0479">Metal-binding</keyword>
<reference evidence="7" key="1">
    <citation type="submission" date="2025-08" db="UniProtKB">
        <authorList>
            <consortium name="RefSeq"/>
        </authorList>
    </citation>
    <scope>IDENTIFICATION</scope>
    <source>
        <strain evidence="7">15112-1751.03</strain>
        <tissue evidence="7">Whole Adult</tissue>
    </source>
</reference>
<name>A0A6P8WAD8_DROAB</name>
<dbReference type="Pfam" id="PF00096">
    <property type="entry name" value="zf-C2H2"/>
    <property type="match status" value="2"/>
</dbReference>
<dbReference type="InterPro" id="IPR050688">
    <property type="entry name" value="Zinc_finger/UBP_domain"/>
</dbReference>
<keyword evidence="3" id="KW-0863">Zinc-finger</keyword>
<dbReference type="PANTHER" id="PTHR24403:SF67">
    <property type="entry name" value="FI01116P-RELATED"/>
    <property type="match status" value="1"/>
</dbReference>
<dbReference type="SMART" id="SM00355">
    <property type="entry name" value="ZnF_C2H2"/>
    <property type="match status" value="4"/>
</dbReference>
<dbReference type="GeneID" id="117565586"/>
<dbReference type="AlphaFoldDB" id="A0A6P8WAD8"/>
<evidence type="ECO:0000256" key="1">
    <source>
        <dbReference type="ARBA" id="ARBA00022723"/>
    </source>
</evidence>
<evidence type="ECO:0000256" key="4">
    <source>
        <dbReference type="ARBA" id="ARBA00022833"/>
    </source>
</evidence>
<feature type="region of interest" description="Disordered" evidence="5">
    <location>
        <begin position="130"/>
        <end position="160"/>
    </location>
</feature>
<sequence>MSDQVKQLRDKKMPRASKVYSCPQCNYKANRSYNLQRHMTNHYEKPPRELQHFCQTAGCTFATMRWDNLRRHMQRVHDEPKHRVEDQLELQPNNGDIEIEPVTEVAELAPSDEELASMFIDVIPVELEEEQPSPNTNLNTIPSSKETPQKVKKKIGRPRKKSGKTKYYECTTCEYRTNRGYNIKRHIAKHIANNGTELLLHVCVIAGCGFSTPRWDNLCRHVKRVHPESEKPPADNW</sequence>
<evidence type="ECO:0000313" key="6">
    <source>
        <dbReference type="Proteomes" id="UP000515160"/>
    </source>
</evidence>
<evidence type="ECO:0000313" key="7">
    <source>
        <dbReference type="RefSeq" id="XP_034100675.1"/>
    </source>
</evidence>
<dbReference type="Gene3D" id="3.30.160.60">
    <property type="entry name" value="Classic Zinc Finger"/>
    <property type="match status" value="2"/>
</dbReference>
<proteinExistence type="predicted"/>
<keyword evidence="2" id="KW-0677">Repeat</keyword>
<dbReference type="GO" id="GO:0005634">
    <property type="term" value="C:nucleus"/>
    <property type="evidence" value="ECO:0007669"/>
    <property type="project" value="TreeGrafter"/>
</dbReference>
<organism evidence="6 7">
    <name type="scientific">Drosophila albomicans</name>
    <name type="common">Fruit fly</name>
    <dbReference type="NCBI Taxonomy" id="7291"/>
    <lineage>
        <taxon>Eukaryota</taxon>
        <taxon>Metazoa</taxon>
        <taxon>Ecdysozoa</taxon>
        <taxon>Arthropoda</taxon>
        <taxon>Hexapoda</taxon>
        <taxon>Insecta</taxon>
        <taxon>Pterygota</taxon>
        <taxon>Neoptera</taxon>
        <taxon>Endopterygota</taxon>
        <taxon>Diptera</taxon>
        <taxon>Brachycera</taxon>
        <taxon>Muscomorpha</taxon>
        <taxon>Ephydroidea</taxon>
        <taxon>Drosophilidae</taxon>
        <taxon>Drosophila</taxon>
    </lineage>
</organism>
<gene>
    <name evidence="7" type="primary">LOC117565586</name>
</gene>
<feature type="compositionally biased region" description="Polar residues" evidence="5">
    <location>
        <begin position="132"/>
        <end position="146"/>
    </location>
</feature>
<feature type="compositionally biased region" description="Basic residues" evidence="5">
    <location>
        <begin position="150"/>
        <end position="160"/>
    </location>
</feature>
<dbReference type="GO" id="GO:0008270">
    <property type="term" value="F:zinc ion binding"/>
    <property type="evidence" value="ECO:0007669"/>
    <property type="project" value="UniProtKB-KW"/>
</dbReference>
<dbReference type="Proteomes" id="UP000515160">
    <property type="component" value="Chromosome 2L"/>
</dbReference>
<dbReference type="SUPFAM" id="SSF57667">
    <property type="entry name" value="beta-beta-alpha zinc fingers"/>
    <property type="match status" value="1"/>
</dbReference>
<dbReference type="GO" id="GO:0045944">
    <property type="term" value="P:positive regulation of transcription by RNA polymerase II"/>
    <property type="evidence" value="ECO:0007669"/>
    <property type="project" value="TreeGrafter"/>
</dbReference>
<keyword evidence="6" id="KW-1185">Reference proteome</keyword>
<dbReference type="PROSITE" id="PS50157">
    <property type="entry name" value="ZINC_FINGER_C2H2_2"/>
    <property type="match status" value="1"/>
</dbReference>
<dbReference type="OrthoDB" id="7730972at2759"/>
<protein>
    <submittedName>
        <fullName evidence="7">Zinc finger protein 333-like</fullName>
    </submittedName>
</protein>
<dbReference type="PANTHER" id="PTHR24403">
    <property type="entry name" value="ZINC FINGER PROTEIN"/>
    <property type="match status" value="1"/>
</dbReference>
<dbReference type="InterPro" id="IPR036236">
    <property type="entry name" value="Znf_C2H2_sf"/>
</dbReference>
<dbReference type="InterPro" id="IPR013087">
    <property type="entry name" value="Znf_C2H2_type"/>
</dbReference>
<evidence type="ECO:0000256" key="2">
    <source>
        <dbReference type="ARBA" id="ARBA00022737"/>
    </source>
</evidence>
<evidence type="ECO:0000256" key="3">
    <source>
        <dbReference type="ARBA" id="ARBA00022771"/>
    </source>
</evidence>
<dbReference type="RefSeq" id="XP_034100675.1">
    <property type="nucleotide sequence ID" value="XM_034244784.2"/>
</dbReference>
<evidence type="ECO:0000256" key="5">
    <source>
        <dbReference type="SAM" id="MobiDB-lite"/>
    </source>
</evidence>
<keyword evidence="4" id="KW-0862">Zinc</keyword>